<name>A0A1R0F7E8_9HYPH</name>
<dbReference type="Proteomes" id="UP000187344">
    <property type="component" value="Unassembled WGS sequence"/>
</dbReference>
<dbReference type="EMBL" id="LXYT01000003">
    <property type="protein sequence ID" value="OLY42886.1"/>
    <property type="molecule type" value="Genomic_DNA"/>
</dbReference>
<protein>
    <recommendedName>
        <fullName evidence="3">DUF3572 family protein</fullName>
    </recommendedName>
</protein>
<proteinExistence type="predicted"/>
<evidence type="ECO:0008006" key="3">
    <source>
        <dbReference type="Google" id="ProtNLM"/>
    </source>
</evidence>
<organism evidence="1 2">
    <name type="scientific">Bartonella apis</name>
    <dbReference type="NCBI Taxonomy" id="1686310"/>
    <lineage>
        <taxon>Bacteria</taxon>
        <taxon>Pseudomonadati</taxon>
        <taxon>Pseudomonadota</taxon>
        <taxon>Alphaproteobacteria</taxon>
        <taxon>Hyphomicrobiales</taxon>
        <taxon>Bartonellaceae</taxon>
        <taxon>Bartonella</taxon>
    </lineage>
</organism>
<keyword evidence="2" id="KW-1185">Reference proteome</keyword>
<evidence type="ECO:0000313" key="2">
    <source>
        <dbReference type="Proteomes" id="UP000187344"/>
    </source>
</evidence>
<reference evidence="1 2" key="1">
    <citation type="submission" date="2016-12" db="EMBL/GenBank/DDBJ databases">
        <title>Comparative genomics of Bartonella apis.</title>
        <authorList>
            <person name="Engel P."/>
        </authorList>
    </citation>
    <scope>NUCLEOTIDE SEQUENCE [LARGE SCALE GENOMIC DNA]</scope>
    <source>
        <strain evidence="1 2">PEB0149</strain>
    </source>
</reference>
<gene>
    <name evidence="1" type="ORF">PEB0149_003010</name>
</gene>
<accession>A0A1R0F7E8</accession>
<dbReference type="AlphaFoldDB" id="A0A1R0F7E8"/>
<evidence type="ECO:0000313" key="1">
    <source>
        <dbReference type="EMBL" id="OLY42886.1"/>
    </source>
</evidence>
<comment type="caution">
    <text evidence="1">The sequence shown here is derived from an EMBL/GenBank/DDBJ whole genome shotgun (WGS) entry which is preliminary data.</text>
</comment>
<dbReference type="Pfam" id="PF12096">
    <property type="entry name" value="DUF3572"/>
    <property type="match status" value="1"/>
</dbReference>
<dbReference type="InterPro" id="IPR021955">
    <property type="entry name" value="DUF3572"/>
</dbReference>
<sequence>MVTTWLNDMKKLITNREEAEELAVSALLFIANDPELMPRFLNITGINASDIRTAAASKGFLAGVLQFILAHEPTLMAFSEQSGYPPQSIGEAVNFLPGGEQPVWL</sequence>